<keyword evidence="1" id="KW-0732">Signal</keyword>
<evidence type="ECO:0000313" key="2">
    <source>
        <dbReference type="EMBL" id="KAJ3833723.1"/>
    </source>
</evidence>
<dbReference type="Proteomes" id="UP001163846">
    <property type="component" value="Unassembled WGS sequence"/>
</dbReference>
<gene>
    <name evidence="2" type="ORF">F5878DRAFT_632244</name>
</gene>
<dbReference type="AlphaFoldDB" id="A0AA38NZV9"/>
<dbReference type="EMBL" id="MU806645">
    <property type="protein sequence ID" value="KAJ3833723.1"/>
    <property type="molecule type" value="Genomic_DNA"/>
</dbReference>
<evidence type="ECO:0000313" key="3">
    <source>
        <dbReference type="Proteomes" id="UP001163846"/>
    </source>
</evidence>
<name>A0AA38NZV9_9AGAR</name>
<reference evidence="2" key="1">
    <citation type="submission" date="2022-08" db="EMBL/GenBank/DDBJ databases">
        <authorList>
            <consortium name="DOE Joint Genome Institute"/>
            <person name="Min B."/>
            <person name="Riley R."/>
            <person name="Sierra-Patev S."/>
            <person name="Naranjo-Ortiz M."/>
            <person name="Looney B."/>
            <person name="Konkel Z."/>
            <person name="Slot J.C."/>
            <person name="Sakamoto Y."/>
            <person name="Steenwyk J.L."/>
            <person name="Rokas A."/>
            <person name="Carro J."/>
            <person name="Camarero S."/>
            <person name="Ferreira P."/>
            <person name="Molpeceres G."/>
            <person name="Ruiz-Duenas F.J."/>
            <person name="Serrano A."/>
            <person name="Henrissat B."/>
            <person name="Drula E."/>
            <person name="Hughes K.W."/>
            <person name="Mata J.L."/>
            <person name="Ishikawa N.K."/>
            <person name="Vargas-Isla R."/>
            <person name="Ushijima S."/>
            <person name="Smith C.A."/>
            <person name="Ahrendt S."/>
            <person name="Andreopoulos W."/>
            <person name="He G."/>
            <person name="Labutti K."/>
            <person name="Lipzen A."/>
            <person name="Ng V."/>
            <person name="Sandor L."/>
            <person name="Barry K."/>
            <person name="Martinez A.T."/>
            <person name="Xiao Y."/>
            <person name="Gibbons J.G."/>
            <person name="Terashima K."/>
            <person name="Hibbett D.S."/>
            <person name="Grigoriev I.V."/>
        </authorList>
    </citation>
    <scope>NUCLEOTIDE SEQUENCE</scope>
    <source>
        <strain evidence="2">TFB9207</strain>
    </source>
</reference>
<proteinExistence type="predicted"/>
<keyword evidence="3" id="KW-1185">Reference proteome</keyword>
<feature type="signal peptide" evidence="1">
    <location>
        <begin position="1"/>
        <end position="20"/>
    </location>
</feature>
<protein>
    <submittedName>
        <fullName evidence="2">Uncharacterized protein</fullName>
    </submittedName>
</protein>
<feature type="chain" id="PRO_5041401479" evidence="1">
    <location>
        <begin position="21"/>
        <end position="276"/>
    </location>
</feature>
<comment type="caution">
    <text evidence="2">The sequence shown here is derived from an EMBL/GenBank/DDBJ whole genome shotgun (WGS) entry which is preliminary data.</text>
</comment>
<organism evidence="2 3">
    <name type="scientific">Lentinula raphanica</name>
    <dbReference type="NCBI Taxonomy" id="153919"/>
    <lineage>
        <taxon>Eukaryota</taxon>
        <taxon>Fungi</taxon>
        <taxon>Dikarya</taxon>
        <taxon>Basidiomycota</taxon>
        <taxon>Agaricomycotina</taxon>
        <taxon>Agaricomycetes</taxon>
        <taxon>Agaricomycetidae</taxon>
        <taxon>Agaricales</taxon>
        <taxon>Marasmiineae</taxon>
        <taxon>Omphalotaceae</taxon>
        <taxon>Lentinula</taxon>
    </lineage>
</organism>
<sequence length="276" mass="30710">MRFITFLWPSVLLFSMMAHALPVGGDVPPPHHEELSAINLRKPAVAIKVFKPPQWTSIWLSWLRGVTKITYTLLPPSAHVPPNFQALLYENGLTESSYLNWANDFAESLFKQLHVTTATLEPQASSRLLSPPTYWKFKITTPNVLVVNHGEFPQVRSVNGQDHDHGPYWDVVSMGASDGRSSLLENTPHVAAIIPAPCEVVFSLGRVDGRLELVAHFQQHHDSRSSISTKFEAVFKPRIVGGKKGEPDVKLSGSFLEATLKLDLTAKDEKMLALFV</sequence>
<evidence type="ECO:0000256" key="1">
    <source>
        <dbReference type="SAM" id="SignalP"/>
    </source>
</evidence>
<accession>A0AA38NZV9</accession>